<accession>A0A0K6GWK9</accession>
<sequence>MELRTIGEMLEAERVFVPGYRPPPVGLCHPDAFIFEAQFEEIQTILLPDRNIASRMAKIVTGASMDDTLRKIAAIKTFCHFLDIQIEPSIAFHELAQTQGNNAANLELARFRDADNADPYPWLDLVFGDLDALDPLESQRPLESHDLAFPLRRWRRNYIAALKIAGLELSGRPNLDRMLELLSWMRDDFMIAGPAALLACIYFAPNSPPRKGLFKHLRSPNRARAIEGVRNAAWDLTHLSETIRRVNKANNSSIRLLFASFDAGLRRLAELLFTLAADEFSEGVLIDALVPYWNQAHAERIAKSLAELLAHIDDEGRKQRQANSSMSIDEMIWYGEQLLLSAEGLS</sequence>
<dbReference type="Proteomes" id="UP000243535">
    <property type="component" value="Unassembled WGS sequence"/>
</dbReference>
<gene>
    <name evidence="1" type="ORF">Ga0061063_1518</name>
</gene>
<dbReference type="AlphaFoldDB" id="A0A0K6GWK9"/>
<organism evidence="1 2">
    <name type="scientific">Gulbenkiania indica</name>
    <dbReference type="NCBI Taxonomy" id="375574"/>
    <lineage>
        <taxon>Bacteria</taxon>
        <taxon>Pseudomonadati</taxon>
        <taxon>Pseudomonadota</taxon>
        <taxon>Betaproteobacteria</taxon>
        <taxon>Neisseriales</taxon>
        <taxon>Chromobacteriaceae</taxon>
        <taxon>Gulbenkiania</taxon>
    </lineage>
</organism>
<proteinExistence type="predicted"/>
<name>A0A0K6GWK9_9NEIS</name>
<reference evidence="2" key="1">
    <citation type="submission" date="2015-08" db="EMBL/GenBank/DDBJ databases">
        <authorList>
            <person name="Varghese N."/>
        </authorList>
    </citation>
    <scope>NUCLEOTIDE SEQUENCE [LARGE SCALE GENOMIC DNA]</scope>
    <source>
        <strain evidence="2">DSM 17901</strain>
    </source>
</reference>
<evidence type="ECO:0000313" key="1">
    <source>
        <dbReference type="EMBL" id="CUA82908.1"/>
    </source>
</evidence>
<dbReference type="EMBL" id="CYHA01000002">
    <property type="protein sequence ID" value="CUA82908.1"/>
    <property type="molecule type" value="Genomic_DNA"/>
</dbReference>
<dbReference type="STRING" id="375574.GCA_001418035_01309"/>
<keyword evidence="2" id="KW-1185">Reference proteome</keyword>
<protein>
    <submittedName>
        <fullName evidence="1">Uncharacterized protein</fullName>
    </submittedName>
</protein>
<evidence type="ECO:0000313" key="2">
    <source>
        <dbReference type="Proteomes" id="UP000243535"/>
    </source>
</evidence>